<proteinExistence type="predicted"/>
<reference evidence="2 3" key="1">
    <citation type="submission" date="2022-12" db="EMBL/GenBank/DDBJ databases">
        <title>Draft genome sequence of Paenibacillus sp. dW9.</title>
        <authorList>
            <person name="Choi E.-W."/>
            <person name="Kim D.-U."/>
        </authorList>
    </citation>
    <scope>NUCLEOTIDE SEQUENCE [LARGE SCALE GENOMIC DNA]</scope>
    <source>
        <strain evidence="3">dW9</strain>
    </source>
</reference>
<feature type="domain" description="Carrier" evidence="1">
    <location>
        <begin position="1"/>
        <end position="76"/>
    </location>
</feature>
<accession>A0ABT4Q8G0</accession>
<organism evidence="2 3">
    <name type="scientific">Paenibacillus gyeongsangnamensis</name>
    <dbReference type="NCBI Taxonomy" id="3388067"/>
    <lineage>
        <taxon>Bacteria</taxon>
        <taxon>Bacillati</taxon>
        <taxon>Bacillota</taxon>
        <taxon>Bacilli</taxon>
        <taxon>Bacillales</taxon>
        <taxon>Paenibacillaceae</taxon>
        <taxon>Paenibacillus</taxon>
    </lineage>
</organism>
<evidence type="ECO:0000313" key="3">
    <source>
        <dbReference type="Proteomes" id="UP001527882"/>
    </source>
</evidence>
<keyword evidence="3" id="KW-1185">Reference proteome</keyword>
<dbReference type="InterPro" id="IPR036736">
    <property type="entry name" value="ACP-like_sf"/>
</dbReference>
<protein>
    <submittedName>
        <fullName evidence="2">Acyl carrier protein</fullName>
    </submittedName>
</protein>
<sequence length="77" mass="8749">MIDIKDLKEVIADVLDMDVEEIHDDIMLEELNDWDSVNAVRLMLHIESALGIRLPVEQMMKATSLKELLAAVTEETV</sequence>
<evidence type="ECO:0000259" key="1">
    <source>
        <dbReference type="PROSITE" id="PS50075"/>
    </source>
</evidence>
<dbReference type="RefSeq" id="WP_269881645.1">
    <property type="nucleotide sequence ID" value="NZ_JAQAGZ010000007.1"/>
</dbReference>
<dbReference type="EMBL" id="JAQAGZ010000007">
    <property type="protein sequence ID" value="MCZ8513155.1"/>
    <property type="molecule type" value="Genomic_DNA"/>
</dbReference>
<gene>
    <name evidence="2" type="ORF">O9H85_12110</name>
</gene>
<dbReference type="Gene3D" id="1.10.1200.10">
    <property type="entry name" value="ACP-like"/>
    <property type="match status" value="1"/>
</dbReference>
<comment type="caution">
    <text evidence="2">The sequence shown here is derived from an EMBL/GenBank/DDBJ whole genome shotgun (WGS) entry which is preliminary data.</text>
</comment>
<name>A0ABT4Q8G0_9BACL</name>
<dbReference type="Pfam" id="PF00550">
    <property type="entry name" value="PP-binding"/>
    <property type="match status" value="1"/>
</dbReference>
<dbReference type="InterPro" id="IPR009081">
    <property type="entry name" value="PP-bd_ACP"/>
</dbReference>
<dbReference type="Proteomes" id="UP001527882">
    <property type="component" value="Unassembled WGS sequence"/>
</dbReference>
<dbReference type="SUPFAM" id="SSF47336">
    <property type="entry name" value="ACP-like"/>
    <property type="match status" value="1"/>
</dbReference>
<evidence type="ECO:0000313" key="2">
    <source>
        <dbReference type="EMBL" id="MCZ8513155.1"/>
    </source>
</evidence>
<dbReference type="PROSITE" id="PS50075">
    <property type="entry name" value="CARRIER"/>
    <property type="match status" value="1"/>
</dbReference>